<dbReference type="PANTHER" id="PTHR30474:SF1">
    <property type="entry name" value="PEPTIDOGLYCAN GLYCOSYLTRANSFERASE MRDB"/>
    <property type="match status" value="1"/>
</dbReference>
<feature type="transmembrane region" description="Helical" evidence="8">
    <location>
        <begin position="378"/>
        <end position="399"/>
    </location>
</feature>
<accession>A0A0L8VDN5</accession>
<dbReference type="InterPro" id="IPR018365">
    <property type="entry name" value="Cell_cycle_FtsW-rel_CS"/>
</dbReference>
<dbReference type="PATRIC" id="fig|1409788.3.peg.582"/>
<dbReference type="PANTHER" id="PTHR30474">
    <property type="entry name" value="CELL CYCLE PROTEIN"/>
    <property type="match status" value="1"/>
</dbReference>
<feature type="transmembrane region" description="Helical" evidence="8">
    <location>
        <begin position="284"/>
        <end position="305"/>
    </location>
</feature>
<gene>
    <name evidence="9" type="ORF">NC99_05670</name>
</gene>
<keyword evidence="4 8" id="KW-1133">Transmembrane helix</keyword>
<dbReference type="GO" id="GO:0032153">
    <property type="term" value="C:cell division site"/>
    <property type="evidence" value="ECO:0007669"/>
    <property type="project" value="TreeGrafter"/>
</dbReference>
<dbReference type="RefSeq" id="WP_053179524.1">
    <property type="nucleotide sequence ID" value="NZ_LGIA01000024.1"/>
</dbReference>
<comment type="subcellular location">
    <subcellularLocation>
        <location evidence="1">Membrane</location>
        <topology evidence="1">Multi-pass membrane protein</topology>
    </subcellularLocation>
</comment>
<protein>
    <recommendedName>
        <fullName evidence="7">Cell wall polymerase</fullName>
    </recommendedName>
    <alternativeName>
        <fullName evidence="6">Peptidoglycan polymerase</fullName>
    </alternativeName>
</protein>
<dbReference type="PROSITE" id="PS00428">
    <property type="entry name" value="FTSW_RODA_SPOVE"/>
    <property type="match status" value="1"/>
</dbReference>
<dbReference type="GO" id="GO:0005886">
    <property type="term" value="C:plasma membrane"/>
    <property type="evidence" value="ECO:0007669"/>
    <property type="project" value="TreeGrafter"/>
</dbReference>
<evidence type="ECO:0000256" key="6">
    <source>
        <dbReference type="ARBA" id="ARBA00032370"/>
    </source>
</evidence>
<dbReference type="Pfam" id="PF01098">
    <property type="entry name" value="FTSW_RODA_SPOVE"/>
    <property type="match status" value="1"/>
</dbReference>
<dbReference type="GO" id="GO:0015648">
    <property type="term" value="F:lipid-linked peptidoglycan transporter activity"/>
    <property type="evidence" value="ECO:0007669"/>
    <property type="project" value="TreeGrafter"/>
</dbReference>
<feature type="transmembrane region" description="Helical" evidence="8">
    <location>
        <begin position="411"/>
        <end position="438"/>
    </location>
</feature>
<dbReference type="Proteomes" id="UP000036958">
    <property type="component" value="Unassembled WGS sequence"/>
</dbReference>
<dbReference type="EMBL" id="LGIA01000024">
    <property type="protein sequence ID" value="KOH46590.1"/>
    <property type="molecule type" value="Genomic_DNA"/>
</dbReference>
<evidence type="ECO:0000313" key="9">
    <source>
        <dbReference type="EMBL" id="KOH46590.1"/>
    </source>
</evidence>
<keyword evidence="5 8" id="KW-0472">Membrane</keyword>
<name>A0A0L8VDN5_9BACT</name>
<proteinExistence type="predicted"/>
<keyword evidence="2 8" id="KW-0812">Transmembrane</keyword>
<feature type="transmembrane region" description="Helical" evidence="8">
    <location>
        <begin position="260"/>
        <end position="277"/>
    </location>
</feature>
<feature type="transmembrane region" description="Helical" evidence="8">
    <location>
        <begin position="141"/>
        <end position="160"/>
    </location>
</feature>
<dbReference type="GO" id="GO:0008360">
    <property type="term" value="P:regulation of cell shape"/>
    <property type="evidence" value="ECO:0007669"/>
    <property type="project" value="UniProtKB-KW"/>
</dbReference>
<feature type="transmembrane region" description="Helical" evidence="8">
    <location>
        <begin position="76"/>
        <end position="96"/>
    </location>
</feature>
<reference evidence="10" key="1">
    <citation type="submission" date="2015-07" db="EMBL/GenBank/DDBJ databases">
        <title>Genome sequencing of Sunxiuqinia dokdonensis strain SK.</title>
        <authorList>
            <person name="Ahn S."/>
            <person name="Kim B.-C."/>
        </authorList>
    </citation>
    <scope>NUCLEOTIDE SEQUENCE [LARGE SCALE GENOMIC DNA]</scope>
    <source>
        <strain evidence="10">SK</strain>
    </source>
</reference>
<dbReference type="NCBIfam" id="NF037961">
    <property type="entry name" value="RodA_shape"/>
    <property type="match status" value="2"/>
</dbReference>
<evidence type="ECO:0000256" key="8">
    <source>
        <dbReference type="SAM" id="Phobius"/>
    </source>
</evidence>
<comment type="caution">
    <text evidence="9">The sequence shown here is derived from an EMBL/GenBank/DDBJ whole genome shotgun (WGS) entry which is preliminary data.</text>
</comment>
<feature type="transmembrane region" description="Helical" evidence="8">
    <location>
        <begin position="12"/>
        <end position="32"/>
    </location>
</feature>
<keyword evidence="3" id="KW-0133">Cell shape</keyword>
<feature type="transmembrane region" description="Helical" evidence="8">
    <location>
        <begin position="167"/>
        <end position="199"/>
    </location>
</feature>
<keyword evidence="10" id="KW-1185">Reference proteome</keyword>
<dbReference type="AlphaFoldDB" id="A0A0L8VDN5"/>
<sequence>MARRNNIWANLDWVSIILYLVLVFMGWINIYAAVYNEEHSSILDMTQRYGKQLIWIVAALVIGFTLILVDSKFYVFSAYGFYAITILLLIAVLLFGTQVKGSTSWFQVGGIAIQPAEFVKFTTALALAKYLSSYNFKMHRFKSLVIIGVILALPVVLIFMQNDTGSALVIGVFLLVLFREGLSGFVLFLTFIVAIIFILTLVLSPLHTIFTLTAGALIFHYIMQQRLSETMKALVIYASLSALFLFGGPIFEINVSEVKLVLASTILSSVIFAIYSLRKGVHNLLIVLGLYLGLVFLTFSVDYVFNNVLQAHQQSRINELLGIESDPLGVGYNVNQSKIAIGSGGFSGKGFLNGTQTKFDFVPEQSTDFIFCTVGEEWGFIGTTTVIGLFLFLLLRLLYLAERQRSTFSRVYGYSVACIIFFHLSINVGMTIGLAPVIGIPLPFFSYGGSSLWSFTILLFIFLRLDASRAEKLSH</sequence>
<organism evidence="9 10">
    <name type="scientific">Sunxiuqinia dokdonensis</name>
    <dbReference type="NCBI Taxonomy" id="1409788"/>
    <lineage>
        <taxon>Bacteria</taxon>
        <taxon>Pseudomonadati</taxon>
        <taxon>Bacteroidota</taxon>
        <taxon>Bacteroidia</taxon>
        <taxon>Marinilabiliales</taxon>
        <taxon>Prolixibacteraceae</taxon>
        <taxon>Sunxiuqinia</taxon>
    </lineage>
</organism>
<feature type="transmembrane region" description="Helical" evidence="8">
    <location>
        <begin position="234"/>
        <end position="254"/>
    </location>
</feature>
<evidence type="ECO:0000256" key="2">
    <source>
        <dbReference type="ARBA" id="ARBA00022692"/>
    </source>
</evidence>
<evidence type="ECO:0000256" key="3">
    <source>
        <dbReference type="ARBA" id="ARBA00022960"/>
    </source>
</evidence>
<dbReference type="STRING" id="1409788.NC99_05670"/>
<dbReference type="InterPro" id="IPR001182">
    <property type="entry name" value="FtsW/RodA"/>
</dbReference>
<evidence type="ECO:0000256" key="7">
    <source>
        <dbReference type="ARBA" id="ARBA00033270"/>
    </source>
</evidence>
<evidence type="ECO:0000256" key="5">
    <source>
        <dbReference type="ARBA" id="ARBA00023136"/>
    </source>
</evidence>
<dbReference type="OrthoDB" id="9768187at2"/>
<feature type="transmembrane region" description="Helical" evidence="8">
    <location>
        <begin position="444"/>
        <end position="465"/>
    </location>
</feature>
<evidence type="ECO:0000313" key="10">
    <source>
        <dbReference type="Proteomes" id="UP000036958"/>
    </source>
</evidence>
<feature type="transmembrane region" description="Helical" evidence="8">
    <location>
        <begin position="52"/>
        <end position="69"/>
    </location>
</feature>
<evidence type="ECO:0000256" key="1">
    <source>
        <dbReference type="ARBA" id="ARBA00004141"/>
    </source>
</evidence>
<evidence type="ECO:0000256" key="4">
    <source>
        <dbReference type="ARBA" id="ARBA00022989"/>
    </source>
</evidence>
<dbReference type="GO" id="GO:0051301">
    <property type="term" value="P:cell division"/>
    <property type="evidence" value="ECO:0007669"/>
    <property type="project" value="InterPro"/>
</dbReference>